<dbReference type="AlphaFoldDB" id="A0AAW1IEP6"/>
<evidence type="ECO:0000313" key="2">
    <source>
        <dbReference type="EMBL" id="KAK9688103.1"/>
    </source>
</evidence>
<protein>
    <submittedName>
        <fullName evidence="2">Uncharacterized protein</fullName>
    </submittedName>
</protein>
<keyword evidence="3" id="KW-1185">Reference proteome</keyword>
<keyword evidence="1" id="KW-0175">Coiled coil</keyword>
<evidence type="ECO:0000256" key="1">
    <source>
        <dbReference type="SAM" id="Coils"/>
    </source>
</evidence>
<accession>A0AAW1IEP6</accession>
<feature type="coiled-coil region" evidence="1">
    <location>
        <begin position="1"/>
        <end position="87"/>
    </location>
</feature>
<comment type="caution">
    <text evidence="2">The sequence shown here is derived from an EMBL/GenBank/DDBJ whole genome shotgun (WGS) entry which is preliminary data.</text>
</comment>
<gene>
    <name evidence="2" type="ORF">QE152_g35783</name>
</gene>
<name>A0AAW1IEP6_POPJA</name>
<reference evidence="2 3" key="1">
    <citation type="journal article" date="2024" name="BMC Genomics">
        <title>De novo assembly and annotation of Popillia japonica's genome with initial clues to its potential as an invasive pest.</title>
        <authorList>
            <person name="Cucini C."/>
            <person name="Boschi S."/>
            <person name="Funari R."/>
            <person name="Cardaioli E."/>
            <person name="Iannotti N."/>
            <person name="Marturano G."/>
            <person name="Paoli F."/>
            <person name="Bruttini M."/>
            <person name="Carapelli A."/>
            <person name="Frati F."/>
            <person name="Nardi F."/>
        </authorList>
    </citation>
    <scope>NUCLEOTIDE SEQUENCE [LARGE SCALE GENOMIC DNA]</scope>
    <source>
        <strain evidence="2">DMR45628</strain>
    </source>
</reference>
<proteinExistence type="predicted"/>
<dbReference type="EMBL" id="JASPKY010000606">
    <property type="protein sequence ID" value="KAK9688103.1"/>
    <property type="molecule type" value="Genomic_DNA"/>
</dbReference>
<evidence type="ECO:0000313" key="3">
    <source>
        <dbReference type="Proteomes" id="UP001458880"/>
    </source>
</evidence>
<dbReference type="Proteomes" id="UP001458880">
    <property type="component" value="Unassembled WGS sequence"/>
</dbReference>
<sequence>MEDIVKLLEQMREDIKDIKSKVTNNCEEVKIVKLLEQMREDIKDIKSKVTNNCEEVKSMREEIISMQENWNKERKELKNELYETKEE</sequence>
<organism evidence="2 3">
    <name type="scientific">Popillia japonica</name>
    <name type="common">Japanese beetle</name>
    <dbReference type="NCBI Taxonomy" id="7064"/>
    <lineage>
        <taxon>Eukaryota</taxon>
        <taxon>Metazoa</taxon>
        <taxon>Ecdysozoa</taxon>
        <taxon>Arthropoda</taxon>
        <taxon>Hexapoda</taxon>
        <taxon>Insecta</taxon>
        <taxon>Pterygota</taxon>
        <taxon>Neoptera</taxon>
        <taxon>Endopterygota</taxon>
        <taxon>Coleoptera</taxon>
        <taxon>Polyphaga</taxon>
        <taxon>Scarabaeiformia</taxon>
        <taxon>Scarabaeidae</taxon>
        <taxon>Rutelinae</taxon>
        <taxon>Popillia</taxon>
    </lineage>
</organism>